<keyword evidence="7" id="KW-0028">Amino-acid biosynthesis</keyword>
<comment type="pathway">
    <text evidence="3">Amino-acid biosynthesis; L-tryptophan biosynthesis; L-tryptophan from chorismate: step 5/5.</text>
</comment>
<dbReference type="NCBIfam" id="TIGR01415">
    <property type="entry name" value="trpB_rel"/>
    <property type="match status" value="1"/>
</dbReference>
<dbReference type="PANTHER" id="PTHR48077:SF6">
    <property type="entry name" value="TRYPTOPHAN SYNTHASE"/>
    <property type="match status" value="1"/>
</dbReference>
<dbReference type="GO" id="GO:0004834">
    <property type="term" value="F:tryptophan synthase activity"/>
    <property type="evidence" value="ECO:0007669"/>
    <property type="project" value="UniProtKB-EC"/>
</dbReference>
<comment type="cofactor">
    <cofactor evidence="1">
        <name>pyridoxal 5'-phosphate</name>
        <dbReference type="ChEBI" id="CHEBI:597326"/>
    </cofactor>
</comment>
<dbReference type="KEGG" id="kphy:AOZ06_21745"/>
<dbReference type="Pfam" id="PF00291">
    <property type="entry name" value="PALP"/>
    <property type="match status" value="1"/>
</dbReference>
<evidence type="ECO:0000256" key="6">
    <source>
        <dbReference type="ARBA" id="ARBA00012043"/>
    </source>
</evidence>
<dbReference type="EC" id="4.2.1.20" evidence="6"/>
<dbReference type="GO" id="GO:0030170">
    <property type="term" value="F:pyridoxal phosphate binding"/>
    <property type="evidence" value="ECO:0007669"/>
    <property type="project" value="InterPro"/>
</dbReference>
<keyword evidence="11 14" id="KW-0456">Lyase</keyword>
<keyword evidence="15" id="KW-1185">Reference proteome</keyword>
<evidence type="ECO:0000313" key="14">
    <source>
        <dbReference type="EMBL" id="ALG09184.1"/>
    </source>
</evidence>
<comment type="function">
    <text evidence="2">The beta subunit is responsible for the synthesis of L-tryptophan from indole and L-serine.</text>
</comment>
<evidence type="ECO:0000256" key="5">
    <source>
        <dbReference type="ARBA" id="ARBA00011270"/>
    </source>
</evidence>
<dbReference type="AlphaFoldDB" id="A0A0N9HZM1"/>
<dbReference type="SUPFAM" id="SSF53686">
    <property type="entry name" value="Tryptophan synthase beta subunit-like PLP-dependent enzymes"/>
    <property type="match status" value="1"/>
</dbReference>
<feature type="domain" description="Tryptophan synthase beta chain-like PALP" evidence="13">
    <location>
        <begin position="76"/>
        <end position="414"/>
    </location>
</feature>
<dbReference type="InterPro" id="IPR036052">
    <property type="entry name" value="TrpB-like_PALP_sf"/>
</dbReference>
<dbReference type="NCBIfam" id="NF009057">
    <property type="entry name" value="PRK12391.1"/>
    <property type="match status" value="1"/>
</dbReference>
<dbReference type="Gene3D" id="3.40.50.1100">
    <property type="match status" value="2"/>
</dbReference>
<dbReference type="InterPro" id="IPR023026">
    <property type="entry name" value="Trp_synth_beta/beta-like"/>
</dbReference>
<name>A0A0N9HZM1_9PSEU</name>
<dbReference type="PIRSF" id="PIRSF001413">
    <property type="entry name" value="Trp_syn_beta"/>
    <property type="match status" value="1"/>
</dbReference>
<gene>
    <name evidence="14" type="ORF">AOZ06_21745</name>
</gene>
<dbReference type="STRING" id="860235.AOZ06_21745"/>
<sequence>MGEQIKFQLREDDIPWTWQNGAADLPGMAPILDPATAAPLKRDDLARTMPQQLVDQELSTAPEFEIPEAVREIYRQWRPTPMFRARRLEKALGTPARIYYKYEGVAPTGSFKPNSAVPQVYYNKLAGRQRLVVETGAGQWGSAIAFAAALFDMTAKVYMVKVSYQQKPYRRSIMEAFGTECTPSPSSETAAGRAVLAENPDHPGSLGVAKSEALQAVFADGSSGYARGSALNHVCAHQSVIGQEAIKQMDLADDYPDIVIGCAGGGSNLAGLSLPFLREKQRTGKDVRLIAAEPVACPTLTQGRIAYDYADTRQLTPLFRTHTLGHRFIPPAVHAGGLRAHNIAPLVSRAVEDGLMEAVALRQTECFQAGVMFARSEGIVPAPESTHAVRAAVDEALRCREEGVAKTILFGLSGHGNFDMAAYEQYFAGRLRDDTLSAEALASGLASIPQLAAV</sequence>
<comment type="catalytic activity">
    <reaction evidence="12">
        <text>(1S,2R)-1-C-(indol-3-yl)glycerol 3-phosphate + L-serine = D-glyceraldehyde 3-phosphate + L-tryptophan + H2O</text>
        <dbReference type="Rhea" id="RHEA:10532"/>
        <dbReference type="ChEBI" id="CHEBI:15377"/>
        <dbReference type="ChEBI" id="CHEBI:33384"/>
        <dbReference type="ChEBI" id="CHEBI:57912"/>
        <dbReference type="ChEBI" id="CHEBI:58866"/>
        <dbReference type="ChEBI" id="CHEBI:59776"/>
        <dbReference type="EC" id="4.2.1.20"/>
    </reaction>
</comment>
<dbReference type="PANTHER" id="PTHR48077">
    <property type="entry name" value="TRYPTOPHAN SYNTHASE-RELATED"/>
    <property type="match status" value="1"/>
</dbReference>
<comment type="similarity">
    <text evidence="4">Belongs to the TrpB family.</text>
</comment>
<evidence type="ECO:0000256" key="2">
    <source>
        <dbReference type="ARBA" id="ARBA00002786"/>
    </source>
</evidence>
<dbReference type="GO" id="GO:0005737">
    <property type="term" value="C:cytoplasm"/>
    <property type="evidence" value="ECO:0007669"/>
    <property type="project" value="TreeGrafter"/>
</dbReference>
<evidence type="ECO:0000256" key="12">
    <source>
        <dbReference type="ARBA" id="ARBA00049047"/>
    </source>
</evidence>
<keyword evidence="9" id="KW-0663">Pyridoxal phosphate</keyword>
<evidence type="ECO:0000256" key="7">
    <source>
        <dbReference type="ARBA" id="ARBA00022605"/>
    </source>
</evidence>
<accession>A0A0N9HZM1</accession>
<comment type="subunit">
    <text evidence="5">Tetramer of two alpha and two beta chains.</text>
</comment>
<evidence type="ECO:0000256" key="3">
    <source>
        <dbReference type="ARBA" id="ARBA00004733"/>
    </source>
</evidence>
<evidence type="ECO:0000256" key="11">
    <source>
        <dbReference type="ARBA" id="ARBA00023239"/>
    </source>
</evidence>
<dbReference type="GO" id="GO:0052684">
    <property type="term" value="F:L-serine hydro-lyase (adding indole, L-tryptophan-forming) activity"/>
    <property type="evidence" value="ECO:0007669"/>
    <property type="project" value="TreeGrafter"/>
</dbReference>
<evidence type="ECO:0000259" key="13">
    <source>
        <dbReference type="Pfam" id="PF00291"/>
    </source>
</evidence>
<reference evidence="14 15" key="1">
    <citation type="submission" date="2015-07" db="EMBL/GenBank/DDBJ databases">
        <title>Genome sequencing of Kibdelosporangium phytohabitans.</title>
        <authorList>
            <person name="Qin S."/>
            <person name="Xing K."/>
        </authorList>
    </citation>
    <scope>NUCLEOTIDE SEQUENCE [LARGE SCALE GENOMIC DNA]</scope>
    <source>
        <strain evidence="14 15">KLBMP1111</strain>
    </source>
</reference>
<dbReference type="RefSeq" id="WP_054291088.1">
    <property type="nucleotide sequence ID" value="NZ_CP012752.1"/>
</dbReference>
<keyword evidence="8" id="KW-0822">Tryptophan biosynthesis</keyword>
<evidence type="ECO:0000313" key="15">
    <source>
        <dbReference type="Proteomes" id="UP000063699"/>
    </source>
</evidence>
<evidence type="ECO:0000256" key="9">
    <source>
        <dbReference type="ARBA" id="ARBA00022898"/>
    </source>
</evidence>
<organism evidence="14 15">
    <name type="scientific">Kibdelosporangium phytohabitans</name>
    <dbReference type="NCBI Taxonomy" id="860235"/>
    <lineage>
        <taxon>Bacteria</taxon>
        <taxon>Bacillati</taxon>
        <taxon>Actinomycetota</taxon>
        <taxon>Actinomycetes</taxon>
        <taxon>Pseudonocardiales</taxon>
        <taxon>Pseudonocardiaceae</taxon>
        <taxon>Kibdelosporangium</taxon>
    </lineage>
</organism>
<dbReference type="OrthoDB" id="9766131at2"/>
<dbReference type="Proteomes" id="UP000063699">
    <property type="component" value="Chromosome"/>
</dbReference>
<dbReference type="InterPro" id="IPR001926">
    <property type="entry name" value="TrpB-like_PALP"/>
</dbReference>
<evidence type="ECO:0000256" key="10">
    <source>
        <dbReference type="ARBA" id="ARBA00023141"/>
    </source>
</evidence>
<dbReference type="PIRSF" id="PIRSF500824">
    <property type="entry name" value="TrpB_prok"/>
    <property type="match status" value="1"/>
</dbReference>
<protein>
    <recommendedName>
        <fullName evidence="6">tryptophan synthase</fullName>
        <ecNumber evidence="6">4.2.1.20</ecNumber>
    </recommendedName>
</protein>
<dbReference type="InterPro" id="IPR006316">
    <property type="entry name" value="Trp_synth_b-like"/>
</dbReference>
<dbReference type="EMBL" id="CP012752">
    <property type="protein sequence ID" value="ALG09184.1"/>
    <property type="molecule type" value="Genomic_DNA"/>
</dbReference>
<evidence type="ECO:0000256" key="1">
    <source>
        <dbReference type="ARBA" id="ARBA00001933"/>
    </source>
</evidence>
<proteinExistence type="inferred from homology"/>
<evidence type="ECO:0000256" key="4">
    <source>
        <dbReference type="ARBA" id="ARBA00009982"/>
    </source>
</evidence>
<evidence type="ECO:0000256" key="8">
    <source>
        <dbReference type="ARBA" id="ARBA00022822"/>
    </source>
</evidence>
<keyword evidence="10" id="KW-0057">Aromatic amino acid biosynthesis</keyword>